<feature type="domain" description="Polysaccharide lyase 8 N-terminal alpha-helical" evidence="8">
    <location>
        <begin position="782"/>
        <end position="906"/>
    </location>
</feature>
<dbReference type="OrthoDB" id="5980780at2759"/>
<dbReference type="InterPro" id="IPR014718">
    <property type="entry name" value="GH-type_carb-bd"/>
</dbReference>
<dbReference type="PANTHER" id="PTHR38481">
    <property type="entry name" value="HYALURONATE LYASE"/>
    <property type="match status" value="1"/>
</dbReference>
<keyword evidence="2" id="KW-0433">Leucine-rich repeat</keyword>
<evidence type="ECO:0000256" key="5">
    <source>
        <dbReference type="ARBA" id="ARBA00023239"/>
    </source>
</evidence>
<dbReference type="Gene3D" id="2.60.220.10">
    <property type="entry name" value="Polysaccharide lyase family 8-like, C-terminal"/>
    <property type="match status" value="1"/>
</dbReference>
<protein>
    <submittedName>
        <fullName evidence="9">Uncharacterized protein</fullName>
    </submittedName>
</protein>
<keyword evidence="10" id="KW-1185">Reference proteome</keyword>
<dbReference type="InterPro" id="IPR032675">
    <property type="entry name" value="LRR_dom_sf"/>
</dbReference>
<dbReference type="Gene3D" id="1.50.10.100">
    <property type="entry name" value="Chondroitin AC/alginate lyase"/>
    <property type="match status" value="1"/>
</dbReference>
<dbReference type="PRINTS" id="PR00019">
    <property type="entry name" value="LEURICHRPT"/>
</dbReference>
<dbReference type="Pfam" id="PF13855">
    <property type="entry name" value="LRR_8"/>
    <property type="match status" value="2"/>
</dbReference>
<feature type="region of interest" description="Disordered" evidence="6">
    <location>
        <begin position="428"/>
        <end position="458"/>
    </location>
</feature>
<dbReference type="InterPro" id="IPR003159">
    <property type="entry name" value="Lyase_8_central_dom"/>
</dbReference>
<evidence type="ECO:0000256" key="6">
    <source>
        <dbReference type="SAM" id="MobiDB-lite"/>
    </source>
</evidence>
<dbReference type="SMART" id="SM00364">
    <property type="entry name" value="LRR_BAC"/>
    <property type="match status" value="3"/>
</dbReference>
<comment type="similarity">
    <text evidence="1">Belongs to the polysaccharide lyase 8 family.</text>
</comment>
<dbReference type="GO" id="GO:0030246">
    <property type="term" value="F:carbohydrate binding"/>
    <property type="evidence" value="ECO:0007669"/>
    <property type="project" value="InterPro"/>
</dbReference>
<name>A0A163JHP8_ABSGL</name>
<keyword evidence="3" id="KW-0732">Signal</keyword>
<evidence type="ECO:0000256" key="4">
    <source>
        <dbReference type="ARBA" id="ARBA00022737"/>
    </source>
</evidence>
<feature type="region of interest" description="Disordered" evidence="6">
    <location>
        <begin position="73"/>
        <end position="146"/>
    </location>
</feature>
<dbReference type="Proteomes" id="UP000078561">
    <property type="component" value="Unassembled WGS sequence"/>
</dbReference>
<dbReference type="InterPro" id="IPR011013">
    <property type="entry name" value="Gal_mutarotase_sf_dom"/>
</dbReference>
<keyword evidence="5" id="KW-0456">Lyase</keyword>
<dbReference type="Gene3D" id="3.80.10.10">
    <property type="entry name" value="Ribonuclease Inhibitor"/>
    <property type="match status" value="1"/>
</dbReference>
<feature type="compositionally biased region" description="Acidic residues" evidence="6">
    <location>
        <begin position="81"/>
        <end position="92"/>
    </location>
</feature>
<feature type="region of interest" description="Disordered" evidence="6">
    <location>
        <begin position="197"/>
        <end position="221"/>
    </location>
</feature>
<dbReference type="EMBL" id="LT552697">
    <property type="protein sequence ID" value="SAL99432.1"/>
    <property type="molecule type" value="Genomic_DNA"/>
</dbReference>
<dbReference type="GO" id="GO:0005576">
    <property type="term" value="C:extracellular region"/>
    <property type="evidence" value="ECO:0007669"/>
    <property type="project" value="InterPro"/>
</dbReference>
<evidence type="ECO:0000313" key="9">
    <source>
        <dbReference type="EMBL" id="SAL99432.1"/>
    </source>
</evidence>
<dbReference type="Pfam" id="PF08124">
    <property type="entry name" value="Lyase_8_N"/>
    <property type="match status" value="1"/>
</dbReference>
<evidence type="ECO:0000259" key="8">
    <source>
        <dbReference type="Pfam" id="PF08124"/>
    </source>
</evidence>
<feature type="compositionally biased region" description="Low complexity" evidence="6">
    <location>
        <begin position="437"/>
        <end position="452"/>
    </location>
</feature>
<feature type="compositionally biased region" description="Polar residues" evidence="6">
    <location>
        <begin position="198"/>
        <end position="212"/>
    </location>
</feature>
<evidence type="ECO:0000256" key="2">
    <source>
        <dbReference type="ARBA" id="ARBA00022614"/>
    </source>
</evidence>
<dbReference type="PROSITE" id="PS51450">
    <property type="entry name" value="LRR"/>
    <property type="match status" value="4"/>
</dbReference>
<feature type="compositionally biased region" description="Low complexity" evidence="6">
    <location>
        <begin position="102"/>
        <end position="111"/>
    </location>
</feature>
<dbReference type="InterPro" id="IPR012970">
    <property type="entry name" value="Lyase_8_alpha_N"/>
</dbReference>
<accession>A0A163JHP8</accession>
<proteinExistence type="inferred from homology"/>
<dbReference type="SMART" id="SM00365">
    <property type="entry name" value="LRR_SD22"/>
    <property type="match status" value="3"/>
</dbReference>
<dbReference type="InterPro" id="IPR001611">
    <property type="entry name" value="Leu-rich_rpt"/>
</dbReference>
<dbReference type="PANTHER" id="PTHR38481:SF1">
    <property type="entry name" value="HYALURONATE LYASE"/>
    <property type="match status" value="1"/>
</dbReference>
<feature type="domain" description="Polysaccharide lyase family 8 central" evidence="7">
    <location>
        <begin position="1036"/>
        <end position="1296"/>
    </location>
</feature>
<dbReference type="InterPro" id="IPR003591">
    <property type="entry name" value="Leu-rich_rpt_typical-subtyp"/>
</dbReference>
<dbReference type="Gene3D" id="2.70.98.10">
    <property type="match status" value="1"/>
</dbReference>
<dbReference type="InterPro" id="IPR008929">
    <property type="entry name" value="Chondroitin_lyas"/>
</dbReference>
<dbReference type="InParanoid" id="A0A163JHP8"/>
<feature type="compositionally biased region" description="Basic and acidic residues" evidence="6">
    <location>
        <begin position="135"/>
        <end position="146"/>
    </location>
</feature>
<reference evidence="9" key="1">
    <citation type="submission" date="2016-04" db="EMBL/GenBank/DDBJ databases">
        <authorList>
            <person name="Evans L.H."/>
            <person name="Alamgir A."/>
            <person name="Owens N."/>
            <person name="Weber N.D."/>
            <person name="Virtaneva K."/>
            <person name="Barbian K."/>
            <person name="Babar A."/>
            <person name="Rosenke K."/>
        </authorList>
    </citation>
    <scope>NUCLEOTIDE SEQUENCE [LARGE SCALE GENOMIC DNA]</scope>
    <source>
        <strain evidence="9">CBS 101.48</strain>
    </source>
</reference>
<dbReference type="SUPFAM" id="SSF49863">
    <property type="entry name" value="Hyaluronate lyase-like, C-terminal domain"/>
    <property type="match status" value="1"/>
</dbReference>
<gene>
    <name evidence="9" type="primary">ABSGL_05046.1 scaffold 6272</name>
</gene>
<dbReference type="InterPro" id="IPR011071">
    <property type="entry name" value="Lyase_8-like_C"/>
</dbReference>
<dbReference type="STRING" id="4829.A0A163JHP8"/>
<sequence>MGQTPSSSSHVDYTFGMVANKANRNSNSTNCRSTITGYRSSDEDEQGYLESIHCGVAVKEERLLLYPQQYGLEDDSLRNDNDDDNDYSEDNDNDGKRENHHSSSSRATSLSNQRHHQHAPLLCFRTASTQPSKQPIDRVDSGYASDHDAFEQPKKAIGGTTSPRSNRLAQDILYVDQTYYNDLTKPDERLQQQQQQQCHSTLMASDSVSTMNSEEENDDDDMLSIGTKLTFAGAALASQDASMREICLSRRSLIDVNPNIGLLTSLRKLDLSNNQLIDLPDSIGQLKHLEVLSISSNRLQHLPDTLQCLSRLTELDLSHNQLQHIPSLGHFSSLCILLLSHNQLSSIPSDLAGMKQLVTLDLTHNPSLSVLPAEITRLSKLRRLRLDQCHTLLDHVEHQSMEVELAHDPPSLMEICARKIVLSLSSTSNSTPKRRISSMLKSSSLSSSSSSSPQAPITTKRLTSHLSGHLLSYLASAKICSSCHGPYYESHVIRHRLIEKSDMWIPLEYRLCSAHWSDETDRLLNMFHNETSSITQGNIDSKMTTTLTALQSLALQQDLDQGEHSQEQDQACIEMDSTKSDSAPGAGKVTFLRHPQRLQRVMNKNPSTFLIHKIHFNQQSVDVSIWPIHIIANQTQINVADLPLLLSNKNLITAGTCLGKKNAPIWKMSLNASGLWPDVDYASGCAASVQQLKVTGAVFALESLACLWYDQQEDEDLLSKTLHALDFWFMNDFTQKDCLLHGGQAYKNCPCGTPGLWNLAWYSQYTFVFTFPSLSDSFRKVIAIPRHVGNVCLLLLENLSPIQRAQCIKITSRSYSVVDHYGAANLVDIAYNGISLALLQQDPLLLQDALDRTGRETVFASPNEDGIQVDGSYLFHDGQLYNGNYGEEHVVTLLAMFDLMRNSTQAWFPSNVTLAAFSTLVSGSEWMMMGYNNNTLPPASPGQGLRSQWLWQYNALSRMITFKSSDQQGSAGILLDMAQLGRVVGSWLQMAATNTTTAITTTQEINDAALELESIITRLNNTYSPSTPHGPLLGTRYFWNADYLVHRCHGFITTLKMVSTRTTTSECLNDQNTKGYHLSDGSLFTYQQGTEYLDIFGAWDWHRVPGTTMTTPSTGSSSVLTCDKGKRHYGKQAFVGAAVLQHNQLAVAVMNFTDPHQNSDESLVLPWRKTFYFLPSMYAVQVDSWTMVANGTSDSSTYTTTLDQRRLRQKDIYIDGRRLQNPNGNYSNVSTLWHDKTLYSFETPVNLAVDVSTHISDWSSIGVSQGTEPVDLWLATVTHSANASGPSLTYTVQPNHDIPRHPSKSPLEFISTQQVRGALSRADHTLALAFWAPGSISVPWSHADDDGDDGVDVYIETLHPLTILLQQQLGNGTWIASISDPTQSLASTTIKISIDQEELPTQYDIDFPQGVMRGSSVTMVLLDEP</sequence>
<evidence type="ECO:0000313" key="10">
    <source>
        <dbReference type="Proteomes" id="UP000078561"/>
    </source>
</evidence>
<dbReference type="SUPFAM" id="SSF52058">
    <property type="entry name" value="L domain-like"/>
    <property type="match status" value="1"/>
</dbReference>
<keyword evidence="4" id="KW-0677">Repeat</keyword>
<evidence type="ECO:0000259" key="7">
    <source>
        <dbReference type="Pfam" id="PF02278"/>
    </source>
</evidence>
<evidence type="ECO:0000256" key="1">
    <source>
        <dbReference type="ARBA" id="ARBA00006699"/>
    </source>
</evidence>
<dbReference type="InterPro" id="IPR038970">
    <property type="entry name" value="Lyase_8"/>
</dbReference>
<dbReference type="GO" id="GO:0016837">
    <property type="term" value="F:carbon-oxygen lyase activity, acting on polysaccharides"/>
    <property type="evidence" value="ECO:0007669"/>
    <property type="project" value="UniProtKB-ARBA"/>
</dbReference>
<dbReference type="SUPFAM" id="SSF48230">
    <property type="entry name" value="Chondroitin AC/alginate lyase"/>
    <property type="match status" value="1"/>
</dbReference>
<dbReference type="SUPFAM" id="SSF74650">
    <property type="entry name" value="Galactose mutarotase-like"/>
    <property type="match status" value="1"/>
</dbReference>
<dbReference type="SMART" id="SM00369">
    <property type="entry name" value="LRR_TYP"/>
    <property type="match status" value="5"/>
</dbReference>
<evidence type="ECO:0000256" key="3">
    <source>
        <dbReference type="ARBA" id="ARBA00022729"/>
    </source>
</evidence>
<organism evidence="9">
    <name type="scientific">Absidia glauca</name>
    <name type="common">Pin mould</name>
    <dbReference type="NCBI Taxonomy" id="4829"/>
    <lineage>
        <taxon>Eukaryota</taxon>
        <taxon>Fungi</taxon>
        <taxon>Fungi incertae sedis</taxon>
        <taxon>Mucoromycota</taxon>
        <taxon>Mucoromycotina</taxon>
        <taxon>Mucoromycetes</taxon>
        <taxon>Mucorales</taxon>
        <taxon>Cunninghamellaceae</taxon>
        <taxon>Absidia</taxon>
    </lineage>
</organism>
<dbReference type="Pfam" id="PF02278">
    <property type="entry name" value="Lyase_8"/>
    <property type="match status" value="1"/>
</dbReference>
<dbReference type="GO" id="GO:0005975">
    <property type="term" value="P:carbohydrate metabolic process"/>
    <property type="evidence" value="ECO:0007669"/>
    <property type="project" value="InterPro"/>
</dbReference>